<dbReference type="Proteomes" id="UP000640052">
    <property type="component" value="Unassembled WGS sequence"/>
</dbReference>
<protein>
    <recommendedName>
        <fullName evidence="4">Pentapeptide repeat-containing protein</fullName>
    </recommendedName>
</protein>
<dbReference type="Pfam" id="PF00805">
    <property type="entry name" value="Pentapeptide"/>
    <property type="match status" value="2"/>
</dbReference>
<dbReference type="Gene3D" id="2.160.20.80">
    <property type="entry name" value="E3 ubiquitin-protein ligase SopA"/>
    <property type="match status" value="1"/>
</dbReference>
<dbReference type="PANTHER" id="PTHR14136">
    <property type="entry name" value="BTB_POZ DOMAIN-CONTAINING PROTEIN KCTD9"/>
    <property type="match status" value="1"/>
</dbReference>
<organism evidence="2 3">
    <name type="scientific">Acrocarpospora phusangensis</name>
    <dbReference type="NCBI Taxonomy" id="1070424"/>
    <lineage>
        <taxon>Bacteria</taxon>
        <taxon>Bacillati</taxon>
        <taxon>Actinomycetota</taxon>
        <taxon>Actinomycetes</taxon>
        <taxon>Streptosporangiales</taxon>
        <taxon>Streptosporangiaceae</taxon>
        <taxon>Acrocarpospora</taxon>
    </lineage>
</organism>
<keyword evidence="1" id="KW-0472">Membrane</keyword>
<dbReference type="PANTHER" id="PTHR14136:SF17">
    <property type="entry name" value="BTB_POZ DOMAIN-CONTAINING PROTEIN KCTD9"/>
    <property type="match status" value="1"/>
</dbReference>
<sequence length="369" mass="40357">MDRKILSWLPRSFKSVRRFVGRSGSLVLGAAAVLVAVGLVLFGPHILYPSVTEEQLRAEKVSGQARFQVENDRYKLQNEARGALLQGLAGLAVLVGAFLGWRQIAVSRESHATDRFIRAIDQMGQKDSSFEITLGGIYGLERVARDSPGDRRSIGEILTAYVRHHSGEFALLDDRSPEDDLMNDRSMQVRLPGVQAALTVLGRGRFTDLALLAEKDVRLLDFRRADLHRADLGDLNFAGSGMSGICLDGADLLKANLSHADMMYASLCEVIANGADFSGVWLHDACCDGGHFYNVSFRRAVLQRTKFSGANLAASDFSGAILVETDLTGANLEEARFDDAFFSKVSADSRTVWPEGFDPEAHGVIFKSD</sequence>
<evidence type="ECO:0000313" key="3">
    <source>
        <dbReference type="Proteomes" id="UP000640052"/>
    </source>
</evidence>
<dbReference type="EMBL" id="BOOA01000009">
    <property type="protein sequence ID" value="GIH23240.1"/>
    <property type="molecule type" value="Genomic_DNA"/>
</dbReference>
<accession>A0A919UP28</accession>
<dbReference type="InterPro" id="IPR051082">
    <property type="entry name" value="Pentapeptide-BTB/POZ_domain"/>
</dbReference>
<proteinExistence type="predicted"/>
<dbReference type="SUPFAM" id="SSF141571">
    <property type="entry name" value="Pentapeptide repeat-like"/>
    <property type="match status" value="1"/>
</dbReference>
<keyword evidence="1" id="KW-1133">Transmembrane helix</keyword>
<feature type="transmembrane region" description="Helical" evidence="1">
    <location>
        <begin position="20"/>
        <end position="42"/>
    </location>
</feature>
<evidence type="ECO:0008006" key="4">
    <source>
        <dbReference type="Google" id="ProtNLM"/>
    </source>
</evidence>
<evidence type="ECO:0000256" key="1">
    <source>
        <dbReference type="SAM" id="Phobius"/>
    </source>
</evidence>
<dbReference type="AlphaFoldDB" id="A0A919UP28"/>
<evidence type="ECO:0000313" key="2">
    <source>
        <dbReference type="EMBL" id="GIH23240.1"/>
    </source>
</evidence>
<gene>
    <name evidence="2" type="ORF">Aph01nite_15500</name>
</gene>
<keyword evidence="1" id="KW-0812">Transmembrane</keyword>
<dbReference type="InterPro" id="IPR001646">
    <property type="entry name" value="5peptide_repeat"/>
</dbReference>
<keyword evidence="3" id="KW-1185">Reference proteome</keyword>
<reference evidence="2" key="1">
    <citation type="submission" date="2021-01" db="EMBL/GenBank/DDBJ databases">
        <title>Whole genome shotgun sequence of Acrocarpospora phusangensis NBRC 108782.</title>
        <authorList>
            <person name="Komaki H."/>
            <person name="Tamura T."/>
        </authorList>
    </citation>
    <scope>NUCLEOTIDE SEQUENCE</scope>
    <source>
        <strain evidence="2">NBRC 108782</strain>
    </source>
</reference>
<name>A0A919UP28_9ACTN</name>
<comment type="caution">
    <text evidence="2">The sequence shown here is derived from an EMBL/GenBank/DDBJ whole genome shotgun (WGS) entry which is preliminary data.</text>
</comment>
<feature type="transmembrane region" description="Helical" evidence="1">
    <location>
        <begin position="83"/>
        <end position="101"/>
    </location>
</feature>